<dbReference type="Proteomes" id="UP000006138">
    <property type="component" value="Chromosome"/>
</dbReference>
<feature type="compositionally biased region" description="Low complexity" evidence="1">
    <location>
        <begin position="175"/>
        <end position="188"/>
    </location>
</feature>
<proteinExistence type="predicted"/>
<keyword evidence="2" id="KW-0812">Transmembrane</keyword>
<dbReference type="KEGG" id="amn:RAM_41380"/>
<reference evidence="4 5" key="1">
    <citation type="journal article" date="2011" name="J. Bacteriol.">
        <title>Whole genome sequence of the rifamycin B-producing strain Amycolatopsis mediterranei S699.</title>
        <authorList>
            <person name="Verma M."/>
            <person name="Kaur J."/>
            <person name="Kumar M."/>
            <person name="Kumari K."/>
            <person name="Saxena A."/>
            <person name="Anand S."/>
            <person name="Nigam A."/>
            <person name="Ravi V."/>
            <person name="Raghuvanshi S."/>
            <person name="Khurana P."/>
            <person name="Tyagi A.K."/>
            <person name="Khurana J.P."/>
            <person name="Lal R."/>
        </authorList>
    </citation>
    <scope>NUCLEOTIDE SEQUENCE [LARGE SCALE GENOMIC DNA]</scope>
    <source>
        <strain evidence="4 5">S699</strain>
    </source>
</reference>
<feature type="transmembrane region" description="Helical" evidence="2">
    <location>
        <begin position="58"/>
        <end position="78"/>
    </location>
</feature>
<gene>
    <name evidence="4" type="ordered locus">RAM_41380</name>
</gene>
<evidence type="ECO:0000259" key="3">
    <source>
        <dbReference type="Pfam" id="PF20177"/>
    </source>
</evidence>
<protein>
    <recommendedName>
        <fullName evidence="3">DUF6542 domain-containing protein</fullName>
    </recommendedName>
</protein>
<feature type="compositionally biased region" description="Basic and acidic residues" evidence="1">
    <location>
        <begin position="203"/>
        <end position="233"/>
    </location>
</feature>
<evidence type="ECO:0000256" key="2">
    <source>
        <dbReference type="SAM" id="Phobius"/>
    </source>
</evidence>
<dbReference type="Pfam" id="PF20177">
    <property type="entry name" value="DUF6542"/>
    <property type="match status" value="1"/>
</dbReference>
<dbReference type="EMBL" id="CP002896">
    <property type="protein sequence ID" value="AEK46743.1"/>
    <property type="molecule type" value="Genomic_DNA"/>
</dbReference>
<feature type="domain" description="DUF6542" evidence="3">
    <location>
        <begin position="31"/>
        <end position="152"/>
    </location>
</feature>
<keyword evidence="2" id="KW-0472">Membrane</keyword>
<name>A0A9R0P5I9_AMYMS</name>
<feature type="transmembrane region" description="Helical" evidence="2">
    <location>
        <begin position="90"/>
        <end position="110"/>
    </location>
</feature>
<accession>A0A9R0P5I9</accession>
<evidence type="ECO:0000313" key="4">
    <source>
        <dbReference type="EMBL" id="AEK46743.1"/>
    </source>
</evidence>
<feature type="transmembrane region" description="Helical" evidence="2">
    <location>
        <begin position="32"/>
        <end position="52"/>
    </location>
</feature>
<evidence type="ECO:0000313" key="5">
    <source>
        <dbReference type="Proteomes" id="UP000006138"/>
    </source>
</evidence>
<organism evidence="4 5">
    <name type="scientific">Amycolatopsis mediterranei (strain S699)</name>
    <name type="common">Nocardia mediterranei</name>
    <dbReference type="NCBI Taxonomy" id="713604"/>
    <lineage>
        <taxon>Bacteria</taxon>
        <taxon>Bacillati</taxon>
        <taxon>Actinomycetota</taxon>
        <taxon>Actinomycetes</taxon>
        <taxon>Pseudonocardiales</taxon>
        <taxon>Pseudonocardiaceae</taxon>
        <taxon>Amycolatopsis</taxon>
    </lineage>
</organism>
<feature type="region of interest" description="Disordered" evidence="1">
    <location>
        <begin position="154"/>
        <end position="303"/>
    </location>
</feature>
<feature type="transmembrane region" description="Helical" evidence="2">
    <location>
        <begin position="130"/>
        <end position="149"/>
    </location>
</feature>
<feature type="compositionally biased region" description="Basic and acidic residues" evidence="1">
    <location>
        <begin position="249"/>
        <end position="280"/>
    </location>
</feature>
<sequence>MTAIRDRQSDPDADDVPVAWDERPVVGSRRGLPWWAAVLVGLVLAVVGALLGKPSQTNIPVIFIVCYIAGAVIAVCAVRRRGLFGPMVMPPLVLAVTVPTVILLTSGSAAQGDDMLSKALSIGTPLINSFPMMAITTGITLLIGFVRIFRERDPDAPKKAKKADRRADEDDETPAPRAAAGGRPRPAGSNRTGQTPVPSGARRGREGEPPRRPRPPADGERRAPRPPAERDPGTRGTRKPPPANRRTPRPAEGDPRPREPRGDAPRRRPRPPEDGRDTPPPRRPSGGRNAPPRRNRPWDDEER</sequence>
<dbReference type="InterPro" id="IPR046672">
    <property type="entry name" value="DUF6542"/>
</dbReference>
<keyword evidence="2" id="KW-1133">Transmembrane helix</keyword>
<keyword evidence="5" id="KW-1185">Reference proteome</keyword>
<dbReference type="AlphaFoldDB" id="A0A9R0P5I9"/>
<evidence type="ECO:0000256" key="1">
    <source>
        <dbReference type="SAM" id="MobiDB-lite"/>
    </source>
</evidence>